<dbReference type="EMBL" id="LEKV01001079">
    <property type="protein sequence ID" value="KVI08905.1"/>
    <property type="molecule type" value="Genomic_DNA"/>
</dbReference>
<dbReference type="InterPro" id="IPR000685">
    <property type="entry name" value="RuBisCO_lsu_C"/>
</dbReference>
<dbReference type="GO" id="GO:0016984">
    <property type="term" value="F:ribulose-bisphosphate carboxylase activity"/>
    <property type="evidence" value="ECO:0007669"/>
    <property type="project" value="InterPro"/>
</dbReference>
<dbReference type="PANTHER" id="PTHR42704:SF17">
    <property type="entry name" value="RIBULOSE BISPHOSPHATE CARBOXYLASE LARGE CHAIN"/>
    <property type="match status" value="1"/>
</dbReference>
<gene>
    <name evidence="5" type="ORF">Ccrd_012716</name>
</gene>
<evidence type="ECO:0000313" key="6">
    <source>
        <dbReference type="Proteomes" id="UP000243975"/>
    </source>
</evidence>
<dbReference type="Pfam" id="PF00016">
    <property type="entry name" value="RuBisCO_large"/>
    <property type="match status" value="1"/>
</dbReference>
<dbReference type="Gene3D" id="3.20.20.110">
    <property type="entry name" value="Ribulose bisphosphate carboxylase, large subunit, C-terminal domain"/>
    <property type="match status" value="1"/>
</dbReference>
<dbReference type="InterPro" id="IPR036376">
    <property type="entry name" value="RuBisCO_lsu_C_sf"/>
</dbReference>
<sequence length="80" mass="9118">MKKKCEVETIEITESNGANEKLPQKLKHSEIKWHYLNVTAGTYKEMMKRAIFARELGVPVVMHDYLTGGFSANTSLAHYC</sequence>
<evidence type="ECO:0000256" key="3">
    <source>
        <dbReference type="ARBA" id="ARBA00025888"/>
    </source>
</evidence>
<comment type="caution">
    <text evidence="5">The sequence shown here is derived from an EMBL/GenBank/DDBJ whole genome shotgun (WGS) entry which is preliminary data.</text>
</comment>
<accession>A0A103YGZ6</accession>
<protein>
    <submittedName>
        <fullName evidence="5">Ribulose bisphosphate carboxylase, large subunit, C-terminal</fullName>
    </submittedName>
</protein>
<evidence type="ECO:0000256" key="1">
    <source>
        <dbReference type="ARBA" id="ARBA00022481"/>
    </source>
</evidence>
<dbReference type="SUPFAM" id="SSF51649">
    <property type="entry name" value="RuBisCo, C-terminal domain"/>
    <property type="match status" value="1"/>
</dbReference>
<feature type="domain" description="Ribulose bisphosphate carboxylase large subunit C-terminal" evidence="4">
    <location>
        <begin position="27"/>
        <end position="80"/>
    </location>
</feature>
<dbReference type="PANTHER" id="PTHR42704">
    <property type="entry name" value="RIBULOSE BISPHOSPHATE CARBOXYLASE"/>
    <property type="match status" value="1"/>
</dbReference>
<keyword evidence="1" id="KW-0488">Methylation</keyword>
<keyword evidence="6" id="KW-1185">Reference proteome</keyword>
<dbReference type="AlphaFoldDB" id="A0A103YGZ6"/>
<evidence type="ECO:0000259" key="4">
    <source>
        <dbReference type="Pfam" id="PF00016"/>
    </source>
</evidence>
<comment type="function">
    <text evidence="2">RuBisCO catalyzes two reactions: the carboxylation of D-ribulose 1,5-bisphosphate, the primary event in carbon dioxide fixation, as well as the oxidative fragmentation of the pentose substrate in the photorespiration process. Both reactions occur simultaneously and in competition at the same active site.</text>
</comment>
<dbReference type="Proteomes" id="UP000243975">
    <property type="component" value="Unassembled WGS sequence"/>
</dbReference>
<dbReference type="GO" id="GO:0000287">
    <property type="term" value="F:magnesium ion binding"/>
    <property type="evidence" value="ECO:0007669"/>
    <property type="project" value="InterPro"/>
</dbReference>
<reference evidence="5 6" key="1">
    <citation type="journal article" date="2016" name="Sci. Rep.">
        <title>The genome sequence of the outbreeding globe artichoke constructed de novo incorporating a phase-aware low-pass sequencing strategy of F1 progeny.</title>
        <authorList>
            <person name="Scaglione D."/>
            <person name="Reyes-Chin-Wo S."/>
            <person name="Acquadro A."/>
            <person name="Froenicke L."/>
            <person name="Portis E."/>
            <person name="Beitel C."/>
            <person name="Tirone M."/>
            <person name="Mauro R."/>
            <person name="Lo Monaco A."/>
            <person name="Mauromicale G."/>
            <person name="Faccioli P."/>
            <person name="Cattivelli L."/>
            <person name="Rieseberg L."/>
            <person name="Michelmore R."/>
            <person name="Lanteri S."/>
        </authorList>
    </citation>
    <scope>NUCLEOTIDE SEQUENCE [LARGE SCALE GENOMIC DNA]</scope>
    <source>
        <strain evidence="5">2C</strain>
    </source>
</reference>
<dbReference type="Gramene" id="KVI08905">
    <property type="protein sequence ID" value="KVI08905"/>
    <property type="gene ID" value="Ccrd_012716"/>
</dbReference>
<dbReference type="STRING" id="59895.A0A103YGZ6"/>
<comment type="subunit">
    <text evidence="3">Heterohexadecamer of 8 large chains and 8 small chains; disulfide-linked. The disulfide link is formed within the large subunit homodimers.</text>
</comment>
<proteinExistence type="predicted"/>
<evidence type="ECO:0000313" key="5">
    <source>
        <dbReference type="EMBL" id="KVI08905.1"/>
    </source>
</evidence>
<name>A0A103YGZ6_CYNCS</name>
<organism evidence="5 6">
    <name type="scientific">Cynara cardunculus var. scolymus</name>
    <name type="common">Globe artichoke</name>
    <name type="synonym">Cynara scolymus</name>
    <dbReference type="NCBI Taxonomy" id="59895"/>
    <lineage>
        <taxon>Eukaryota</taxon>
        <taxon>Viridiplantae</taxon>
        <taxon>Streptophyta</taxon>
        <taxon>Embryophyta</taxon>
        <taxon>Tracheophyta</taxon>
        <taxon>Spermatophyta</taxon>
        <taxon>Magnoliopsida</taxon>
        <taxon>eudicotyledons</taxon>
        <taxon>Gunneridae</taxon>
        <taxon>Pentapetalae</taxon>
        <taxon>asterids</taxon>
        <taxon>campanulids</taxon>
        <taxon>Asterales</taxon>
        <taxon>Asteraceae</taxon>
        <taxon>Carduoideae</taxon>
        <taxon>Cardueae</taxon>
        <taxon>Carduinae</taxon>
        <taxon>Cynara</taxon>
    </lineage>
</organism>
<dbReference type="InterPro" id="IPR033966">
    <property type="entry name" value="RuBisCO"/>
</dbReference>
<evidence type="ECO:0000256" key="2">
    <source>
        <dbReference type="ARBA" id="ARBA00025664"/>
    </source>
</evidence>